<dbReference type="PANTHER" id="PTHR14239">
    <property type="entry name" value="DUDULIN-RELATED"/>
    <property type="match status" value="1"/>
</dbReference>
<dbReference type="NCBIfam" id="TIGR01915">
    <property type="entry name" value="npdG"/>
    <property type="match status" value="1"/>
</dbReference>
<dbReference type="GO" id="GO:0015677">
    <property type="term" value="P:copper ion import"/>
    <property type="evidence" value="ECO:0007669"/>
    <property type="project" value="TreeGrafter"/>
</dbReference>
<evidence type="ECO:0000259" key="2">
    <source>
        <dbReference type="Pfam" id="PF03807"/>
    </source>
</evidence>
<dbReference type="GO" id="GO:0016651">
    <property type="term" value="F:oxidoreductase activity, acting on NAD(P)H"/>
    <property type="evidence" value="ECO:0007669"/>
    <property type="project" value="InterPro"/>
</dbReference>
<evidence type="ECO:0000313" key="3">
    <source>
        <dbReference type="EMBL" id="XAY04961.1"/>
    </source>
</evidence>
<dbReference type="AlphaFoldDB" id="A0AAU7ATN9"/>
<dbReference type="GO" id="GO:0005886">
    <property type="term" value="C:plasma membrane"/>
    <property type="evidence" value="ECO:0007669"/>
    <property type="project" value="TreeGrafter"/>
</dbReference>
<feature type="domain" description="Pyrroline-5-carboxylate reductase catalytic N-terminal" evidence="2">
    <location>
        <begin position="6"/>
        <end position="103"/>
    </location>
</feature>
<sequence length="224" mass="23133">MSQEPVSIIGASGALGFGLAVRLGQAGIPVVIGSRDAGRAAEAAEQAAAAVPSGTFTGLANEEAAAANELVILSVPFRSQSETLTNLKTVLKEGQLVVDATVPLAAAVSGKATRMLGVWQGSAAQQAQEMVPAGVRVISSLHTVSASKLKDLDHQLDEDVLTCGDAKADKERFAALIEQIPGLRSVDCGKLEMARLTESLTPLLIGINIRHKTHAGIKISGLTH</sequence>
<dbReference type="SUPFAM" id="SSF51735">
    <property type="entry name" value="NAD(P)-binding Rossmann-fold domains"/>
    <property type="match status" value="1"/>
</dbReference>
<protein>
    <recommendedName>
        <fullName evidence="2">Pyrroline-5-carboxylate reductase catalytic N-terminal domain-containing protein</fullName>
    </recommendedName>
</protein>
<dbReference type="Pfam" id="PF03807">
    <property type="entry name" value="F420_oxidored"/>
    <property type="match status" value="1"/>
</dbReference>
<dbReference type="InterPro" id="IPR010185">
    <property type="entry name" value="NpdG"/>
</dbReference>
<dbReference type="EMBL" id="CP114014">
    <property type="protein sequence ID" value="XAY04961.1"/>
    <property type="molecule type" value="Genomic_DNA"/>
</dbReference>
<gene>
    <name evidence="3" type="ORF">DSM112329_01799</name>
</gene>
<accession>A0AAU7ATN9</accession>
<dbReference type="InterPro" id="IPR028939">
    <property type="entry name" value="P5C_Rdtase_cat_N"/>
</dbReference>
<keyword evidence="1" id="KW-0560">Oxidoreductase</keyword>
<name>A0AAU7ATN9_9ACTN</name>
<proteinExistence type="predicted"/>
<dbReference type="GO" id="GO:0008823">
    <property type="term" value="F:cupric reductase (NADH) activity"/>
    <property type="evidence" value="ECO:0007669"/>
    <property type="project" value="TreeGrafter"/>
</dbReference>
<dbReference type="RefSeq" id="WP_354701483.1">
    <property type="nucleotide sequence ID" value="NZ_CP114014.1"/>
</dbReference>
<dbReference type="GO" id="GO:0070967">
    <property type="term" value="F:coenzyme F420 binding"/>
    <property type="evidence" value="ECO:0007669"/>
    <property type="project" value="InterPro"/>
</dbReference>
<dbReference type="GO" id="GO:0050661">
    <property type="term" value="F:NADP binding"/>
    <property type="evidence" value="ECO:0007669"/>
    <property type="project" value="InterPro"/>
</dbReference>
<organism evidence="3">
    <name type="scientific">Paraconexibacter sp. AEG42_29</name>
    <dbReference type="NCBI Taxonomy" id="2997339"/>
    <lineage>
        <taxon>Bacteria</taxon>
        <taxon>Bacillati</taxon>
        <taxon>Actinomycetota</taxon>
        <taxon>Thermoleophilia</taxon>
        <taxon>Solirubrobacterales</taxon>
        <taxon>Paraconexibacteraceae</taxon>
        <taxon>Paraconexibacter</taxon>
    </lineage>
</organism>
<dbReference type="KEGG" id="parq:DSM112329_01799"/>
<reference evidence="3" key="1">
    <citation type="submission" date="2022-12" db="EMBL/GenBank/DDBJ databases">
        <title>Paraconexibacter alkalitolerans sp. nov. and Baekduia alba sp. nov., isolated from soil and emended description of the genera Paraconexibacter (Chun et al., 2020) and Baekduia (An et al., 2020).</title>
        <authorList>
            <person name="Vieira S."/>
            <person name="Huber K.J."/>
            <person name="Geppert A."/>
            <person name="Wolf J."/>
            <person name="Neumann-Schaal M."/>
            <person name="Muesken M."/>
            <person name="Overmann J."/>
        </authorList>
    </citation>
    <scope>NUCLEOTIDE SEQUENCE</scope>
    <source>
        <strain evidence="3">AEG42_29</strain>
    </source>
</reference>
<dbReference type="GO" id="GO:0052851">
    <property type="term" value="F:ferric-chelate reductase (NADPH) activity"/>
    <property type="evidence" value="ECO:0007669"/>
    <property type="project" value="TreeGrafter"/>
</dbReference>
<dbReference type="InterPro" id="IPR051267">
    <property type="entry name" value="STEAP_metalloreductase"/>
</dbReference>
<dbReference type="InterPro" id="IPR036291">
    <property type="entry name" value="NAD(P)-bd_dom_sf"/>
</dbReference>
<evidence type="ECO:0000256" key="1">
    <source>
        <dbReference type="ARBA" id="ARBA00023002"/>
    </source>
</evidence>
<dbReference type="GO" id="GO:0006740">
    <property type="term" value="P:NADPH regeneration"/>
    <property type="evidence" value="ECO:0007669"/>
    <property type="project" value="InterPro"/>
</dbReference>
<dbReference type="Gene3D" id="3.40.50.720">
    <property type="entry name" value="NAD(P)-binding Rossmann-like Domain"/>
    <property type="match status" value="1"/>
</dbReference>
<dbReference type="PANTHER" id="PTHR14239:SF0">
    <property type="entry name" value="F420-DEPENDENT NADP REDUCTASE"/>
    <property type="match status" value="1"/>
</dbReference>